<dbReference type="InterPro" id="IPR006073">
    <property type="entry name" value="GTP-bd"/>
</dbReference>
<dbReference type="InterPro" id="IPR027417">
    <property type="entry name" value="P-loop_NTPase"/>
</dbReference>
<dbReference type="InterPro" id="IPR030394">
    <property type="entry name" value="G_HFLX_dom"/>
</dbReference>
<dbReference type="Proteomes" id="UP001153709">
    <property type="component" value="Chromosome 8"/>
</dbReference>
<keyword evidence="1" id="KW-0479">Metal-binding</keyword>
<dbReference type="PANTHER" id="PTHR10229:SF0">
    <property type="entry name" value="GTP-BINDING PROTEIN 6-RELATED"/>
    <property type="match status" value="1"/>
</dbReference>
<evidence type="ECO:0000256" key="4">
    <source>
        <dbReference type="ARBA" id="ARBA00023134"/>
    </source>
</evidence>
<name>A0A9N9T9J2_DIABA</name>
<dbReference type="InterPro" id="IPR016496">
    <property type="entry name" value="GTPase_HflX"/>
</dbReference>
<evidence type="ECO:0000259" key="5">
    <source>
        <dbReference type="PROSITE" id="PS51705"/>
    </source>
</evidence>
<dbReference type="OrthoDB" id="10268034at2759"/>
<dbReference type="Pfam" id="PF01926">
    <property type="entry name" value="MMR_HSR1"/>
    <property type="match status" value="1"/>
</dbReference>
<dbReference type="CDD" id="cd01878">
    <property type="entry name" value="HflX"/>
    <property type="match status" value="1"/>
</dbReference>
<dbReference type="PANTHER" id="PTHR10229">
    <property type="entry name" value="GTP-BINDING PROTEIN HFLX"/>
    <property type="match status" value="1"/>
</dbReference>
<dbReference type="GO" id="GO:0005525">
    <property type="term" value="F:GTP binding"/>
    <property type="evidence" value="ECO:0007669"/>
    <property type="project" value="UniProtKB-KW"/>
</dbReference>
<evidence type="ECO:0000256" key="1">
    <source>
        <dbReference type="ARBA" id="ARBA00022723"/>
    </source>
</evidence>
<dbReference type="FunFam" id="3.40.50.300:FF:000886">
    <property type="entry name" value="Putative GTP-binding protein 6"/>
    <property type="match status" value="1"/>
</dbReference>
<evidence type="ECO:0000313" key="6">
    <source>
        <dbReference type="EMBL" id="CAG9838637.1"/>
    </source>
</evidence>
<dbReference type="InterPro" id="IPR025121">
    <property type="entry name" value="GTPase_HflX_N"/>
</dbReference>
<keyword evidence="7" id="KW-1185">Reference proteome</keyword>
<dbReference type="InterPro" id="IPR042108">
    <property type="entry name" value="GTPase_HflX_N_sf"/>
</dbReference>
<keyword evidence="4" id="KW-0342">GTP-binding</keyword>
<dbReference type="GO" id="GO:0005737">
    <property type="term" value="C:cytoplasm"/>
    <property type="evidence" value="ECO:0007669"/>
    <property type="project" value="TreeGrafter"/>
</dbReference>
<dbReference type="GO" id="GO:0043022">
    <property type="term" value="F:ribosome binding"/>
    <property type="evidence" value="ECO:0007669"/>
    <property type="project" value="TreeGrafter"/>
</dbReference>
<evidence type="ECO:0000256" key="3">
    <source>
        <dbReference type="ARBA" id="ARBA00022842"/>
    </source>
</evidence>
<gene>
    <name evidence="6" type="ORF">DIABBA_LOCUS11492</name>
</gene>
<sequence>MFSPKKLQIIFRGIYKLRSISTTIVRKSDDISNESVEDILATESEYNKEVDNFMSVKDVHNCLIIQPYVKWGPRKLSITPEEQLEEAIALVNTLPSWKVVNTITVPLESLDLKTLFRSGNMEKLSKMIRKDSEISAVFVNASNLKRVTAKILHENFRLPILDRYRIVMQILKMHATSKYAKLQVALAELYFIRRKAESNQVFVTHDRDTLKLMFQNREQKLKKAINSLRDQRKLLRSKRRKLDYPVVAVVGYTNAGKTCLIKALTGEDSLQPRDQLFATLDVTVHSGILPSGLEILYVDTVGFLSDIPTDLIECFIATLEDAILADLILHVEDLSSSCFEYKRDHVLKTIQNLGKDIGSDDITNKIMSVGNKCDLVKDVKDQQILTVSAKLGIGLDQLRFNIEKAIMKATGRRYITIKVPNGGEEIRWLYKEATVVSQHPDETNPQVMKTNVIITDVKLQKFKHIFLSRTK</sequence>
<keyword evidence="3" id="KW-0460">Magnesium</keyword>
<keyword evidence="2" id="KW-0547">Nucleotide-binding</keyword>
<dbReference type="AlphaFoldDB" id="A0A9N9T9J2"/>
<feature type="domain" description="Hflx-type G" evidence="5">
    <location>
        <begin position="245"/>
        <end position="343"/>
    </location>
</feature>
<proteinExistence type="predicted"/>
<evidence type="ECO:0000313" key="7">
    <source>
        <dbReference type="Proteomes" id="UP001153709"/>
    </source>
</evidence>
<dbReference type="PROSITE" id="PS51705">
    <property type="entry name" value="G_HFLX"/>
    <property type="match status" value="1"/>
</dbReference>
<evidence type="ECO:0000256" key="2">
    <source>
        <dbReference type="ARBA" id="ARBA00022741"/>
    </source>
</evidence>
<dbReference type="SUPFAM" id="SSF52540">
    <property type="entry name" value="P-loop containing nucleoside triphosphate hydrolases"/>
    <property type="match status" value="1"/>
</dbReference>
<accession>A0A9N9T9J2</accession>
<dbReference type="Gene3D" id="3.40.50.300">
    <property type="entry name" value="P-loop containing nucleotide triphosphate hydrolases"/>
    <property type="match status" value="1"/>
</dbReference>
<organism evidence="6 7">
    <name type="scientific">Diabrotica balteata</name>
    <name type="common">Banded cucumber beetle</name>
    <dbReference type="NCBI Taxonomy" id="107213"/>
    <lineage>
        <taxon>Eukaryota</taxon>
        <taxon>Metazoa</taxon>
        <taxon>Ecdysozoa</taxon>
        <taxon>Arthropoda</taxon>
        <taxon>Hexapoda</taxon>
        <taxon>Insecta</taxon>
        <taxon>Pterygota</taxon>
        <taxon>Neoptera</taxon>
        <taxon>Endopterygota</taxon>
        <taxon>Coleoptera</taxon>
        <taxon>Polyphaga</taxon>
        <taxon>Cucujiformia</taxon>
        <taxon>Chrysomeloidea</taxon>
        <taxon>Chrysomelidae</taxon>
        <taxon>Galerucinae</taxon>
        <taxon>Diabroticina</taxon>
        <taxon>Diabroticites</taxon>
        <taxon>Diabrotica</taxon>
    </lineage>
</organism>
<dbReference type="EMBL" id="OU898283">
    <property type="protein sequence ID" value="CAG9838637.1"/>
    <property type="molecule type" value="Genomic_DNA"/>
</dbReference>
<dbReference type="Pfam" id="PF13167">
    <property type="entry name" value="GTP-bdg_N"/>
    <property type="match status" value="1"/>
</dbReference>
<dbReference type="GO" id="GO:0046872">
    <property type="term" value="F:metal ion binding"/>
    <property type="evidence" value="ECO:0007669"/>
    <property type="project" value="UniProtKB-KW"/>
</dbReference>
<protein>
    <recommendedName>
        <fullName evidence="5">Hflx-type G domain-containing protein</fullName>
    </recommendedName>
</protein>
<reference evidence="6" key="1">
    <citation type="submission" date="2022-01" db="EMBL/GenBank/DDBJ databases">
        <authorList>
            <person name="King R."/>
        </authorList>
    </citation>
    <scope>NUCLEOTIDE SEQUENCE</scope>
</reference>
<dbReference type="Gene3D" id="3.40.50.11060">
    <property type="entry name" value="GTPase HflX, N-terminal domain"/>
    <property type="match status" value="1"/>
</dbReference>